<reference evidence="1 2" key="1">
    <citation type="submission" date="2017-11" db="EMBL/GenBank/DDBJ databases">
        <title>Infants hospitalized years apart are colonized by the same room-sourced microbial strains.</title>
        <authorList>
            <person name="Brooks B."/>
            <person name="Olm M.R."/>
            <person name="Firek B.A."/>
            <person name="Baker R."/>
            <person name="Thomas B.C."/>
            <person name="Morowitz M.J."/>
            <person name="Banfield J.F."/>
        </authorList>
    </citation>
    <scope>NUCLEOTIDE SEQUENCE [LARGE SCALE GENOMIC DNA]</scope>
    <source>
        <strain evidence="1">S2_009_000_R2_76</strain>
    </source>
</reference>
<dbReference type="EMBL" id="QFOI01000075">
    <property type="protein sequence ID" value="PZP50249.1"/>
    <property type="molecule type" value="Genomic_DNA"/>
</dbReference>
<accession>A0A2W5H8X2</accession>
<dbReference type="AlphaFoldDB" id="A0A2W5H8X2"/>
<dbReference type="PANTHER" id="PTHR41368:SF1">
    <property type="entry name" value="PROTEIN YGHO"/>
    <property type="match status" value="1"/>
</dbReference>
<evidence type="ECO:0008006" key="3">
    <source>
        <dbReference type="Google" id="ProtNLM"/>
    </source>
</evidence>
<evidence type="ECO:0000313" key="2">
    <source>
        <dbReference type="Proteomes" id="UP000249645"/>
    </source>
</evidence>
<dbReference type="Gene3D" id="3.40.630.30">
    <property type="match status" value="1"/>
</dbReference>
<dbReference type="PANTHER" id="PTHR41368">
    <property type="entry name" value="PROTEIN YGHO"/>
    <property type="match status" value="1"/>
</dbReference>
<dbReference type="SUPFAM" id="SSF55729">
    <property type="entry name" value="Acyl-CoA N-acyltransferases (Nat)"/>
    <property type="match status" value="1"/>
</dbReference>
<organism evidence="1 2">
    <name type="scientific">Pseudopedobacter saltans</name>
    <dbReference type="NCBI Taxonomy" id="151895"/>
    <lineage>
        <taxon>Bacteria</taxon>
        <taxon>Pseudomonadati</taxon>
        <taxon>Bacteroidota</taxon>
        <taxon>Sphingobacteriia</taxon>
        <taxon>Sphingobacteriales</taxon>
        <taxon>Sphingobacteriaceae</taxon>
        <taxon>Pseudopedobacter</taxon>
    </lineage>
</organism>
<dbReference type="Proteomes" id="UP000249645">
    <property type="component" value="Unassembled WGS sequence"/>
</dbReference>
<name>A0A2W5H8X2_9SPHI</name>
<sequence length="380" mass="43832">MSIHIVKVDNKKLLKSFIDFPHDLYKGDPNYVPELFIAQRDLLTPGKNPFFETGRLQLFLAYKGNEIVGRIAAIYNANYIKFLEKNDGFFGFFESINDQEVANLLLEEAYVWLRAQGIKGNMLGPANPTSNDSWGVQIDGFDSSSMVMMPYNFPYYQSLLEKYGMTKNDDLFAYIFDLEAYNGEKAKRMSVLLEERLKTRNNIIIRQIDLKHNFKKEVEKIRKVYNIAWDKNQGSVPLTESEFDYVAKDLKMIVDPNFCYVAEQGDEIIGICIAIPNINEILKNIKRGRLFPTGLIKLLTQKKNITSLRIMILGVLEPYRKLGIEACFYAALMRHADAHSKMKTVEASWILEQNTMMNRAIIDTGGVRYKTYRVFEKAIK</sequence>
<gene>
    <name evidence="1" type="ORF">DI598_05970</name>
</gene>
<dbReference type="InterPro" id="IPR016181">
    <property type="entry name" value="Acyl_CoA_acyltransferase"/>
</dbReference>
<proteinExistence type="predicted"/>
<dbReference type="InterPro" id="IPR039968">
    <property type="entry name" value="BcerS-like"/>
</dbReference>
<protein>
    <recommendedName>
        <fullName evidence="3">N-acetyltransferase domain-containing protein</fullName>
    </recommendedName>
</protein>
<evidence type="ECO:0000313" key="1">
    <source>
        <dbReference type="EMBL" id="PZP50249.1"/>
    </source>
</evidence>
<comment type="caution">
    <text evidence="1">The sequence shown here is derived from an EMBL/GenBank/DDBJ whole genome shotgun (WGS) entry which is preliminary data.</text>
</comment>